<organism evidence="2 3">
    <name type="scientific">Blautia argi</name>
    <dbReference type="NCBI Taxonomy" id="1912897"/>
    <lineage>
        <taxon>Bacteria</taxon>
        <taxon>Bacillati</taxon>
        <taxon>Bacillota</taxon>
        <taxon>Clostridia</taxon>
        <taxon>Lachnospirales</taxon>
        <taxon>Lachnospiraceae</taxon>
        <taxon>Blautia</taxon>
    </lineage>
</organism>
<evidence type="ECO:0000313" key="3">
    <source>
        <dbReference type="Proteomes" id="UP000250003"/>
    </source>
</evidence>
<keyword evidence="3" id="KW-1185">Reference proteome</keyword>
<dbReference type="Pfam" id="PF03466">
    <property type="entry name" value="LysR_substrate"/>
    <property type="match status" value="1"/>
</dbReference>
<feature type="domain" description="LysR substrate-binding" evidence="1">
    <location>
        <begin position="11"/>
        <end position="92"/>
    </location>
</feature>
<evidence type="ECO:0000259" key="1">
    <source>
        <dbReference type="Pfam" id="PF03466"/>
    </source>
</evidence>
<dbReference type="AlphaFoldDB" id="A0A2Z4UBN9"/>
<accession>A0A2Z4UBN9</accession>
<dbReference type="RefSeq" id="WP_111919743.1">
    <property type="nucleotide sequence ID" value="NZ_CAUWHR010000025.1"/>
</dbReference>
<dbReference type="InterPro" id="IPR005119">
    <property type="entry name" value="LysR_subst-bd"/>
</dbReference>
<dbReference type="SUPFAM" id="SSF53850">
    <property type="entry name" value="Periplasmic binding protein-like II"/>
    <property type="match status" value="1"/>
</dbReference>
<gene>
    <name evidence="2" type="ORF">DQQ01_08950</name>
</gene>
<dbReference type="KEGG" id="blau:DQQ01_08950"/>
<name>A0A2Z4UBN9_9FIRM</name>
<dbReference type="EMBL" id="CP030280">
    <property type="protein sequence ID" value="AWY98254.1"/>
    <property type="molecule type" value="Genomic_DNA"/>
</dbReference>
<protein>
    <recommendedName>
        <fullName evidence="1">LysR substrate-binding domain-containing protein</fullName>
    </recommendedName>
</protein>
<dbReference type="Proteomes" id="UP000250003">
    <property type="component" value="Chromosome"/>
</dbReference>
<proteinExistence type="predicted"/>
<dbReference type="Gene3D" id="3.40.190.10">
    <property type="entry name" value="Periplasmic binding protein-like II"/>
    <property type="match status" value="1"/>
</dbReference>
<sequence>MNSHMQRFRETPAHALNIGTLPFLSQYGFTSLLHHFTNQYPKIPLSIHEAEESELLSGLLSGLFDFILARETMLDQTCTEFFPIAKDRLLAALF</sequence>
<dbReference type="OrthoDB" id="1652954at2"/>
<evidence type="ECO:0000313" key="2">
    <source>
        <dbReference type="EMBL" id="AWY98254.1"/>
    </source>
</evidence>
<reference evidence="3" key="1">
    <citation type="submission" date="2018-06" db="EMBL/GenBank/DDBJ databases">
        <title>Description of Blautia argi sp. nov., a new anaerobic isolated from dog feces.</title>
        <authorList>
            <person name="Chang Y.-H."/>
            <person name="Paek J."/>
            <person name="Shin Y."/>
        </authorList>
    </citation>
    <scope>NUCLEOTIDE SEQUENCE [LARGE SCALE GENOMIC DNA]</scope>
    <source>
        <strain evidence="3">KCTC 15426</strain>
    </source>
</reference>